<evidence type="ECO:0000313" key="5">
    <source>
        <dbReference type="EMBL" id="CAG7829295.1"/>
    </source>
</evidence>
<keyword evidence="2" id="KW-0479">Metal-binding</keyword>
<comment type="caution">
    <text evidence="5">The sequence shown here is derived from an EMBL/GenBank/DDBJ whole genome shotgun (WGS) entry which is preliminary data.</text>
</comment>
<evidence type="ECO:0000256" key="2">
    <source>
        <dbReference type="ARBA" id="ARBA00022723"/>
    </source>
</evidence>
<dbReference type="GO" id="GO:0005506">
    <property type="term" value="F:iron ion binding"/>
    <property type="evidence" value="ECO:0007669"/>
    <property type="project" value="InterPro"/>
</dbReference>
<keyword evidence="6" id="KW-1185">Reference proteome</keyword>
<feature type="non-terminal residue" evidence="5">
    <location>
        <position position="297"/>
    </location>
</feature>
<accession>A0A8J2LVA1</accession>
<dbReference type="AlphaFoldDB" id="A0A8J2LVA1"/>
<evidence type="ECO:0000313" key="6">
    <source>
        <dbReference type="Proteomes" id="UP000708208"/>
    </source>
</evidence>
<comment type="similarity">
    <text evidence="1">Belongs to the cytochrome P450 family.</text>
</comment>
<dbReference type="InterPro" id="IPR001128">
    <property type="entry name" value="Cyt_P450"/>
</dbReference>
<evidence type="ECO:0000256" key="1">
    <source>
        <dbReference type="ARBA" id="ARBA00010617"/>
    </source>
</evidence>
<sequence>MIPWTVTVLLCVILFLFKLEKKTTAKQDGLYPPQVRSIPFIGGFLWFFTKNMSKTFMDIGKEYGPIARTYMGWNELIVLNSPNSVKEAGKVAALGGQADLLITRVMNGKGIIWADDAKEQRKFVLKNFKHLEISKELESTILDEVTRFFDRLKAHENDVFDFKHAFGIHTVNAMFQILFGVRLPPNDPEVQHILDQLEILAELRNPIMRLCFYFPSLADWFPSSLSGKAFLEKFASDFYKSVKRNMEINQKSRTEKLPRNFSDAIMDKVAETSDESSVFHASHDESIPIIIDMIAAA</sequence>
<gene>
    <name evidence="5" type="ORF">AFUS01_LOCUS39165</name>
</gene>
<dbReference type="PANTHER" id="PTHR24300:SF375">
    <property type="entry name" value="CYTOCHROME P450 FAMILY"/>
    <property type="match status" value="1"/>
</dbReference>
<keyword evidence="3" id="KW-0408">Iron</keyword>
<reference evidence="5" key="1">
    <citation type="submission" date="2021-06" db="EMBL/GenBank/DDBJ databases">
        <authorList>
            <person name="Hodson N. C."/>
            <person name="Mongue J. A."/>
            <person name="Jaron S. K."/>
        </authorList>
    </citation>
    <scope>NUCLEOTIDE SEQUENCE</scope>
</reference>
<organism evidence="5 6">
    <name type="scientific">Allacma fusca</name>
    <dbReference type="NCBI Taxonomy" id="39272"/>
    <lineage>
        <taxon>Eukaryota</taxon>
        <taxon>Metazoa</taxon>
        <taxon>Ecdysozoa</taxon>
        <taxon>Arthropoda</taxon>
        <taxon>Hexapoda</taxon>
        <taxon>Collembola</taxon>
        <taxon>Symphypleona</taxon>
        <taxon>Sminthuridae</taxon>
        <taxon>Allacma</taxon>
    </lineage>
</organism>
<protein>
    <recommendedName>
        <fullName evidence="7">Cytochrome P450</fullName>
    </recommendedName>
</protein>
<dbReference type="GO" id="GO:0006805">
    <property type="term" value="P:xenobiotic metabolic process"/>
    <property type="evidence" value="ECO:0007669"/>
    <property type="project" value="TreeGrafter"/>
</dbReference>
<dbReference type="GO" id="GO:0005737">
    <property type="term" value="C:cytoplasm"/>
    <property type="evidence" value="ECO:0007669"/>
    <property type="project" value="TreeGrafter"/>
</dbReference>
<feature type="signal peptide" evidence="4">
    <location>
        <begin position="1"/>
        <end position="25"/>
    </location>
</feature>
<dbReference type="InterPro" id="IPR050182">
    <property type="entry name" value="Cytochrome_P450_fam2"/>
</dbReference>
<name>A0A8J2LVA1_9HEXA</name>
<dbReference type="PANTHER" id="PTHR24300">
    <property type="entry name" value="CYTOCHROME P450 508A4-RELATED"/>
    <property type="match status" value="1"/>
</dbReference>
<dbReference type="GO" id="GO:0016712">
    <property type="term" value="F:oxidoreductase activity, acting on paired donors, with incorporation or reduction of molecular oxygen, reduced flavin or flavoprotein as one donor, and incorporation of one atom of oxygen"/>
    <property type="evidence" value="ECO:0007669"/>
    <property type="project" value="TreeGrafter"/>
</dbReference>
<dbReference type="GO" id="GO:0020037">
    <property type="term" value="F:heme binding"/>
    <property type="evidence" value="ECO:0007669"/>
    <property type="project" value="InterPro"/>
</dbReference>
<proteinExistence type="inferred from homology"/>
<dbReference type="Pfam" id="PF00067">
    <property type="entry name" value="p450"/>
    <property type="match status" value="1"/>
</dbReference>
<dbReference type="Proteomes" id="UP000708208">
    <property type="component" value="Unassembled WGS sequence"/>
</dbReference>
<dbReference type="GO" id="GO:0006082">
    <property type="term" value="P:organic acid metabolic process"/>
    <property type="evidence" value="ECO:0007669"/>
    <property type="project" value="TreeGrafter"/>
</dbReference>
<evidence type="ECO:0000256" key="4">
    <source>
        <dbReference type="SAM" id="SignalP"/>
    </source>
</evidence>
<dbReference type="OrthoDB" id="1055148at2759"/>
<evidence type="ECO:0000256" key="3">
    <source>
        <dbReference type="ARBA" id="ARBA00023004"/>
    </source>
</evidence>
<evidence type="ECO:0008006" key="7">
    <source>
        <dbReference type="Google" id="ProtNLM"/>
    </source>
</evidence>
<keyword evidence="4" id="KW-0732">Signal</keyword>
<dbReference type="EMBL" id="CAJVCH010550861">
    <property type="protein sequence ID" value="CAG7829295.1"/>
    <property type="molecule type" value="Genomic_DNA"/>
</dbReference>
<feature type="chain" id="PRO_5035205624" description="Cytochrome P450" evidence="4">
    <location>
        <begin position="26"/>
        <end position="297"/>
    </location>
</feature>